<reference evidence="3" key="1">
    <citation type="submission" date="2003-08" db="EMBL/GenBank/DDBJ databases">
        <authorList>
            <person name="Birren B."/>
            <person name="Nusbaum C."/>
            <person name="Abebe A."/>
            <person name="Abouelleil A."/>
            <person name="Adekoya E."/>
            <person name="Ait-zahra M."/>
            <person name="Allen N."/>
            <person name="Allen T."/>
            <person name="An P."/>
            <person name="Anderson M."/>
            <person name="Anderson S."/>
            <person name="Arachchi H."/>
            <person name="Armbruster J."/>
            <person name="Bachantsang P."/>
            <person name="Baldwin J."/>
            <person name="Barry A."/>
            <person name="Bayul T."/>
            <person name="Blitshsteyn B."/>
            <person name="Bloom T."/>
            <person name="Blye J."/>
            <person name="Boguslavskiy L."/>
            <person name="Borowsky M."/>
            <person name="Boukhgalter B."/>
            <person name="Brunache A."/>
            <person name="Butler J."/>
            <person name="Calixte N."/>
            <person name="Calvo S."/>
            <person name="Camarata J."/>
            <person name="Campo K."/>
            <person name="Chang J."/>
            <person name="Cheshatsang Y."/>
            <person name="Citroen M."/>
            <person name="Collymore A."/>
            <person name="Considine T."/>
            <person name="Cook A."/>
            <person name="Cooke P."/>
            <person name="Corum B."/>
            <person name="Cuomo C."/>
            <person name="David R."/>
            <person name="Dawoe T."/>
            <person name="Degray S."/>
            <person name="Dodge S."/>
            <person name="Dooley K."/>
            <person name="Dorje P."/>
            <person name="Dorjee K."/>
            <person name="Dorris L."/>
            <person name="Duffey N."/>
            <person name="Dupes A."/>
            <person name="Elkins T."/>
            <person name="Engels R."/>
            <person name="Erickson J."/>
            <person name="Farina A."/>
            <person name="Faro S."/>
            <person name="Ferreira P."/>
            <person name="Fischer H."/>
            <person name="Fitzgerald M."/>
            <person name="Foley K."/>
            <person name="Gage D."/>
            <person name="Galagan J."/>
            <person name="Gearin G."/>
            <person name="Gnerre S."/>
            <person name="Gnirke A."/>
            <person name="Goyette A."/>
            <person name="Graham J."/>
            <person name="Grandbois E."/>
            <person name="Gyaltsen K."/>
            <person name="Hafez N."/>
            <person name="Hagopian D."/>
            <person name="Hagos B."/>
            <person name="Hall J."/>
            <person name="Hatcher B."/>
            <person name="Heller A."/>
            <person name="Higgins H."/>
            <person name="Honan T."/>
            <person name="Horn A."/>
            <person name="Houde N."/>
            <person name="Hughes L."/>
            <person name="Hulme W."/>
            <person name="Husby E."/>
            <person name="Iliev I."/>
            <person name="Jaffe D."/>
            <person name="Jones C."/>
            <person name="Kamal M."/>
            <person name="Kamat A."/>
            <person name="Kamvysselis M."/>
            <person name="Karlsson E."/>
            <person name="Kells C."/>
            <person name="Kieu A."/>
            <person name="Kisner P."/>
            <person name="Kodira C."/>
            <person name="Kulbokas E."/>
            <person name="Labutti K."/>
            <person name="Lama D."/>
            <person name="Landers T."/>
            <person name="Leger J."/>
            <person name="Levine S."/>
            <person name="Lewis D."/>
            <person name="Lewis T."/>
            <person name="Lindblad-toh K."/>
            <person name="Liu X."/>
            <person name="Lokyitsang T."/>
            <person name="Lokyitsang Y."/>
            <person name="Lucien O."/>
            <person name="Lui A."/>
            <person name="Ma L.J."/>
            <person name="Mabbitt R."/>
            <person name="Macdonald J."/>
            <person name="Maclean C."/>
            <person name="Major J."/>
            <person name="Manning J."/>
            <person name="Marabella R."/>
            <person name="Maru K."/>
            <person name="Matthews C."/>
            <person name="Mauceli E."/>
            <person name="Mccarthy M."/>
            <person name="Mcdonough S."/>
            <person name="Mcghee T."/>
            <person name="Meldrim J."/>
            <person name="Meneus L."/>
            <person name="Mesirov J."/>
            <person name="Mihalev A."/>
            <person name="Mihova T."/>
            <person name="Mikkelsen T."/>
            <person name="Mlenga V."/>
            <person name="Moru K."/>
            <person name="Mozes J."/>
            <person name="Mulrain L."/>
            <person name="Munson G."/>
            <person name="Naylor J."/>
            <person name="Newes C."/>
            <person name="Nguyen C."/>
            <person name="Nguyen N."/>
            <person name="Nguyen T."/>
            <person name="Nicol R."/>
            <person name="Nielsen C."/>
            <person name="Nizzari M."/>
            <person name="Norbu C."/>
            <person name="Norbu N."/>
            <person name="O'donnell P."/>
            <person name="Okoawo O."/>
            <person name="O'leary S."/>
            <person name="Omotosho B."/>
            <person name="O'neill K."/>
            <person name="Osman S."/>
            <person name="Parker S."/>
            <person name="Perrin D."/>
            <person name="Phunkhang P."/>
            <person name="Piqani B."/>
            <person name="Purcell S."/>
            <person name="Rachupka T."/>
            <person name="Ramasamy U."/>
            <person name="Rameau R."/>
            <person name="Ray V."/>
            <person name="Raymond C."/>
            <person name="Retta R."/>
            <person name="Richardson S."/>
            <person name="Rise C."/>
            <person name="Rodriguez J."/>
            <person name="Rogers J."/>
            <person name="Rogov P."/>
            <person name="Rutman M."/>
            <person name="Schupbach R."/>
            <person name="Seaman C."/>
            <person name="Settipalli S."/>
            <person name="Sharpe T."/>
            <person name="Sheridan J."/>
            <person name="Sherpa N."/>
            <person name="Shi J."/>
            <person name="Smirnov S."/>
            <person name="Smith C."/>
            <person name="Sougnez C."/>
            <person name="Spencer B."/>
            <person name="Stalker J."/>
            <person name="Stange-thomann N."/>
            <person name="Stavropoulos S."/>
            <person name="Stetson K."/>
            <person name="Stone C."/>
            <person name="Stone S."/>
            <person name="Stubbs M."/>
            <person name="Talamas J."/>
            <person name="Tchuinga P."/>
            <person name="Tenzing P."/>
            <person name="Tesfaye S."/>
            <person name="Theodore J."/>
            <person name="Thoulutsang Y."/>
            <person name="Topham K."/>
            <person name="Towey S."/>
            <person name="Tsamla T."/>
            <person name="Tsomo N."/>
            <person name="Vallee D."/>
            <person name="Vassiliev H."/>
            <person name="Venkataraman V."/>
            <person name="Vinson J."/>
            <person name="Vo A."/>
            <person name="Wade C."/>
            <person name="Wang S."/>
            <person name="Wangchuk T."/>
            <person name="Wangdi T."/>
            <person name="Whittaker C."/>
            <person name="Wilkinson J."/>
            <person name="Wu Y."/>
            <person name="Wyman D."/>
            <person name="Yadav S."/>
            <person name="Yang S."/>
            <person name="Yang X."/>
            <person name="Yeager S."/>
            <person name="Yee E."/>
            <person name="Young G."/>
            <person name="Zainoun J."/>
            <person name="Zembeck L."/>
            <person name="Zimmer A."/>
            <person name="Zody M."/>
            <person name="Lander E."/>
        </authorList>
    </citation>
    <scope>NUCLEOTIDE SEQUENCE [LARGE SCALE GENOMIC DNA]</scope>
</reference>
<keyword evidence="3" id="KW-1185">Reference proteome</keyword>
<evidence type="ECO:0000313" key="3">
    <source>
        <dbReference type="Proteomes" id="UP000007875"/>
    </source>
</evidence>
<accession>H2YVC4</accession>
<dbReference type="Proteomes" id="UP000007875">
    <property type="component" value="Unassembled WGS sequence"/>
</dbReference>
<name>H2YVC4_CIOSA</name>
<evidence type="ECO:0000313" key="2">
    <source>
        <dbReference type="Ensembl" id="ENSCSAVP00000009284.1"/>
    </source>
</evidence>
<proteinExistence type="predicted"/>
<reference evidence="2" key="2">
    <citation type="submission" date="2025-08" db="UniProtKB">
        <authorList>
            <consortium name="Ensembl"/>
        </authorList>
    </citation>
    <scope>IDENTIFICATION</scope>
</reference>
<sequence>MKTVLLLLLLVGLSTAANMCKLYCHHGNNKHVMSNKKCNKDLFCIICRRLLKCKHGKHIMNLSTSEETSAQIML</sequence>
<dbReference type="InParanoid" id="H2YVC4"/>
<keyword evidence="1" id="KW-0732">Signal</keyword>
<dbReference type="AlphaFoldDB" id="H2YVC4"/>
<evidence type="ECO:0000256" key="1">
    <source>
        <dbReference type="SAM" id="SignalP"/>
    </source>
</evidence>
<organism evidence="2 3">
    <name type="scientific">Ciona savignyi</name>
    <name type="common">Pacific transparent sea squirt</name>
    <dbReference type="NCBI Taxonomy" id="51511"/>
    <lineage>
        <taxon>Eukaryota</taxon>
        <taxon>Metazoa</taxon>
        <taxon>Chordata</taxon>
        <taxon>Tunicata</taxon>
        <taxon>Ascidiacea</taxon>
        <taxon>Phlebobranchia</taxon>
        <taxon>Cionidae</taxon>
        <taxon>Ciona</taxon>
    </lineage>
</organism>
<dbReference type="HOGENOM" id="CLU_200638_0_0_1"/>
<feature type="signal peptide" evidence="1">
    <location>
        <begin position="1"/>
        <end position="16"/>
    </location>
</feature>
<feature type="chain" id="PRO_5003578879" evidence="1">
    <location>
        <begin position="17"/>
        <end position="74"/>
    </location>
</feature>
<dbReference type="Ensembl" id="ENSCSAVT00000009401.1">
    <property type="protein sequence ID" value="ENSCSAVP00000009284.1"/>
    <property type="gene ID" value="ENSCSAVG00000005474.1"/>
</dbReference>
<reference evidence="2" key="3">
    <citation type="submission" date="2025-09" db="UniProtKB">
        <authorList>
            <consortium name="Ensembl"/>
        </authorList>
    </citation>
    <scope>IDENTIFICATION</scope>
</reference>
<protein>
    <submittedName>
        <fullName evidence="2">Uncharacterized protein</fullName>
    </submittedName>
</protein>